<sequence>MKGNDAGARGCEIRDDSIDRFHHQMHIDGSRNAIFTQGFQYHRTHGQIRYVMVVHDVKMHDVTTGSQSFRGVLTQASKISRQD</sequence>
<accession>A0A645ES41</accession>
<protein>
    <submittedName>
        <fullName evidence="1">Uncharacterized protein</fullName>
    </submittedName>
</protein>
<organism evidence="1">
    <name type="scientific">bioreactor metagenome</name>
    <dbReference type="NCBI Taxonomy" id="1076179"/>
    <lineage>
        <taxon>unclassified sequences</taxon>
        <taxon>metagenomes</taxon>
        <taxon>ecological metagenomes</taxon>
    </lineage>
</organism>
<evidence type="ECO:0000313" key="1">
    <source>
        <dbReference type="EMBL" id="MPN04266.1"/>
    </source>
</evidence>
<dbReference type="AlphaFoldDB" id="A0A645ES41"/>
<gene>
    <name evidence="1" type="ORF">SDC9_151502</name>
</gene>
<dbReference type="EMBL" id="VSSQ01050190">
    <property type="protein sequence ID" value="MPN04266.1"/>
    <property type="molecule type" value="Genomic_DNA"/>
</dbReference>
<proteinExistence type="predicted"/>
<comment type="caution">
    <text evidence="1">The sequence shown here is derived from an EMBL/GenBank/DDBJ whole genome shotgun (WGS) entry which is preliminary data.</text>
</comment>
<reference evidence="1" key="1">
    <citation type="submission" date="2019-08" db="EMBL/GenBank/DDBJ databases">
        <authorList>
            <person name="Kucharzyk K."/>
            <person name="Murdoch R.W."/>
            <person name="Higgins S."/>
            <person name="Loffler F."/>
        </authorList>
    </citation>
    <scope>NUCLEOTIDE SEQUENCE</scope>
</reference>
<name>A0A645ES41_9ZZZZ</name>